<dbReference type="EMBL" id="BSXT01006782">
    <property type="protein sequence ID" value="GMF63045.1"/>
    <property type="molecule type" value="Genomic_DNA"/>
</dbReference>
<protein>
    <submittedName>
        <fullName evidence="2">Unnamed protein product</fullName>
    </submittedName>
</protein>
<evidence type="ECO:0000256" key="1">
    <source>
        <dbReference type="SAM" id="MobiDB-lite"/>
    </source>
</evidence>
<proteinExistence type="predicted"/>
<dbReference type="AlphaFoldDB" id="A0A9W6YFK1"/>
<feature type="compositionally biased region" description="Basic and acidic residues" evidence="1">
    <location>
        <begin position="122"/>
        <end position="139"/>
    </location>
</feature>
<evidence type="ECO:0000313" key="2">
    <source>
        <dbReference type="EMBL" id="GMF63045.1"/>
    </source>
</evidence>
<name>A0A9W6YFK1_9STRA</name>
<gene>
    <name evidence="2" type="ORF">Pfra01_002752300</name>
</gene>
<organism evidence="2 3">
    <name type="scientific">Phytophthora fragariaefolia</name>
    <dbReference type="NCBI Taxonomy" id="1490495"/>
    <lineage>
        <taxon>Eukaryota</taxon>
        <taxon>Sar</taxon>
        <taxon>Stramenopiles</taxon>
        <taxon>Oomycota</taxon>
        <taxon>Peronosporomycetes</taxon>
        <taxon>Peronosporales</taxon>
        <taxon>Peronosporaceae</taxon>
        <taxon>Phytophthora</taxon>
    </lineage>
</organism>
<accession>A0A9W6YFK1</accession>
<dbReference type="Proteomes" id="UP001165121">
    <property type="component" value="Unassembled WGS sequence"/>
</dbReference>
<feature type="compositionally biased region" description="Polar residues" evidence="1">
    <location>
        <begin position="141"/>
        <end position="164"/>
    </location>
</feature>
<evidence type="ECO:0000313" key="3">
    <source>
        <dbReference type="Proteomes" id="UP001165121"/>
    </source>
</evidence>
<sequence length="164" mass="17327">MPKPTNKGKKAQRAAEATPKVSASRTEKSSPKKTSPTTETVPNAKQTRWTRASKRTEVRLPGPYVEPDASGSDTDTPNPDLVTGDEDSGPDTTAPRASKPSEDRVADANTAASEAASAEEDPVPRPKDTSDTRKAEDVLNARSSQEPSEWASASTPAEVPQGQS</sequence>
<feature type="compositionally biased region" description="Basic residues" evidence="1">
    <location>
        <begin position="1"/>
        <end position="12"/>
    </location>
</feature>
<feature type="compositionally biased region" description="Polar residues" evidence="1">
    <location>
        <begin position="41"/>
        <end position="50"/>
    </location>
</feature>
<comment type="caution">
    <text evidence="2">The sequence shown here is derived from an EMBL/GenBank/DDBJ whole genome shotgun (WGS) entry which is preliminary data.</text>
</comment>
<keyword evidence="3" id="KW-1185">Reference proteome</keyword>
<reference evidence="2" key="1">
    <citation type="submission" date="2023-04" db="EMBL/GenBank/DDBJ databases">
        <title>Phytophthora fragariaefolia NBRC 109709.</title>
        <authorList>
            <person name="Ichikawa N."/>
            <person name="Sato H."/>
            <person name="Tonouchi N."/>
        </authorList>
    </citation>
    <scope>NUCLEOTIDE SEQUENCE</scope>
    <source>
        <strain evidence="2">NBRC 109709</strain>
    </source>
</reference>
<feature type="region of interest" description="Disordered" evidence="1">
    <location>
        <begin position="1"/>
        <end position="164"/>
    </location>
</feature>